<dbReference type="Proteomes" id="UP000246077">
    <property type="component" value="Unassembled WGS sequence"/>
</dbReference>
<organism evidence="1 2">
    <name type="scientific">Zavarzinia compransoris</name>
    <dbReference type="NCBI Taxonomy" id="1264899"/>
    <lineage>
        <taxon>Bacteria</taxon>
        <taxon>Pseudomonadati</taxon>
        <taxon>Pseudomonadota</taxon>
        <taxon>Alphaproteobacteria</taxon>
        <taxon>Rhodospirillales</taxon>
        <taxon>Zavarziniaceae</taxon>
        <taxon>Zavarzinia</taxon>
    </lineage>
</organism>
<dbReference type="AlphaFoldDB" id="A0A317E0U7"/>
<keyword evidence="2" id="KW-1185">Reference proteome</keyword>
<reference evidence="2" key="1">
    <citation type="submission" date="2018-05" db="EMBL/GenBank/DDBJ databases">
        <title>Zavarzinia sp. HR-AS.</title>
        <authorList>
            <person name="Lee Y."/>
            <person name="Jeon C.O."/>
        </authorList>
    </citation>
    <scope>NUCLEOTIDE SEQUENCE [LARGE SCALE GENOMIC DNA]</scope>
    <source>
        <strain evidence="2">DSM 1231</strain>
    </source>
</reference>
<evidence type="ECO:0000313" key="1">
    <source>
        <dbReference type="EMBL" id="PWR18775.1"/>
    </source>
</evidence>
<accession>A0A317E0U7</accession>
<proteinExistence type="predicted"/>
<protein>
    <submittedName>
        <fullName evidence="1">Uncharacterized protein</fullName>
    </submittedName>
</protein>
<name>A0A317E0U7_9PROT</name>
<comment type="caution">
    <text evidence="1">The sequence shown here is derived from an EMBL/GenBank/DDBJ whole genome shotgun (WGS) entry which is preliminary data.</text>
</comment>
<dbReference type="EMBL" id="QGLF01000005">
    <property type="protein sequence ID" value="PWR18775.1"/>
    <property type="molecule type" value="Genomic_DNA"/>
</dbReference>
<evidence type="ECO:0000313" key="2">
    <source>
        <dbReference type="Proteomes" id="UP000246077"/>
    </source>
</evidence>
<gene>
    <name evidence="1" type="ORF">DKG75_17470</name>
</gene>
<sequence>MFVGRSWSVNTSVEVKVPSRELDLKLPLLVWSHDSNSTVGEVWLTETSGNRLTNGYFLASSDMSIQVSIIQSQNSKTSTEAVRTAVNAARTILEIADPGVKAITILSNQKLNQASSAVDRTIGQLFSSALEERLTEAFTIGRFFEAGKLSFESGVPTNEWRNLNTYAAFGQWRFELSAPKPSIFSPVTVCLTSKPEEGLPACKLPDAAKAEVLEGIDPHAVLAFKISADKTIGQFLAETSWYKSLTPMMSSTDATTKRATLNNICSATLDELAKLPLSPLDGQIVLKSLIDTTALLKTSDSNSESPACASAKALAFGRTDPNPAIEIKGADKIAQ</sequence>